<dbReference type="Pfam" id="PF07544">
    <property type="entry name" value="Med9"/>
    <property type="match status" value="1"/>
</dbReference>
<gene>
    <name evidence="9" type="primary">MPUL0E05940</name>
    <name evidence="7" type="synonym">MED9</name>
    <name evidence="9" type="ORF">METSCH_E05940</name>
</gene>
<keyword evidence="3 7" id="KW-0805">Transcription regulation</keyword>
<dbReference type="GO" id="GO:0003712">
    <property type="term" value="F:transcription coregulator activity"/>
    <property type="evidence" value="ECO:0007669"/>
    <property type="project" value="InterPro"/>
</dbReference>
<comment type="similarity">
    <text evidence="2 7">Belongs to the Mediator complex subunit 9 family.</text>
</comment>
<reference evidence="10" key="1">
    <citation type="submission" date="2019-03" db="EMBL/GenBank/DDBJ databases">
        <title>Snf2 controls pulcherriminic acid biosynthesis and connects pigmentation and antifungal activity of the yeast Metschnikowia pulcherrima.</title>
        <authorList>
            <person name="Gore-Lloyd D."/>
            <person name="Sumann I."/>
            <person name="Brachmann A.O."/>
            <person name="Schneeberger K."/>
            <person name="Ortiz-Merino R.A."/>
            <person name="Moreno-Beltran M."/>
            <person name="Schlaefli M."/>
            <person name="Kirner P."/>
            <person name="Santos Kron A."/>
            <person name="Wolfe K.H."/>
            <person name="Piel J."/>
            <person name="Ahrens C.H."/>
            <person name="Henk D."/>
            <person name="Freimoser F.M."/>
        </authorList>
    </citation>
    <scope>NUCLEOTIDE SEQUENCE [LARGE SCALE GENOMIC DNA]</scope>
    <source>
        <strain evidence="10">APC 1.2</strain>
    </source>
</reference>
<feature type="region of interest" description="Disordered" evidence="8">
    <location>
        <begin position="1"/>
        <end position="25"/>
    </location>
</feature>
<organism evidence="9 10">
    <name type="scientific">Metschnikowia aff. pulcherrima</name>
    <dbReference type="NCBI Taxonomy" id="2163413"/>
    <lineage>
        <taxon>Eukaryota</taxon>
        <taxon>Fungi</taxon>
        <taxon>Dikarya</taxon>
        <taxon>Ascomycota</taxon>
        <taxon>Saccharomycotina</taxon>
        <taxon>Pichiomycetes</taxon>
        <taxon>Metschnikowiaceae</taxon>
        <taxon>Metschnikowia</taxon>
    </lineage>
</organism>
<dbReference type="InterPro" id="IPR011425">
    <property type="entry name" value="Med9"/>
</dbReference>
<proteinExistence type="inferred from homology"/>
<evidence type="ECO:0000256" key="5">
    <source>
        <dbReference type="ARBA" id="ARBA00023163"/>
    </source>
</evidence>
<dbReference type="GO" id="GO:0006357">
    <property type="term" value="P:regulation of transcription by RNA polymerase II"/>
    <property type="evidence" value="ECO:0007669"/>
    <property type="project" value="InterPro"/>
</dbReference>
<dbReference type="EMBL" id="CP034460">
    <property type="protein sequence ID" value="QBM90346.1"/>
    <property type="molecule type" value="Genomic_DNA"/>
</dbReference>
<feature type="compositionally biased region" description="Low complexity" evidence="8">
    <location>
        <begin position="10"/>
        <end position="21"/>
    </location>
</feature>
<evidence type="ECO:0000256" key="3">
    <source>
        <dbReference type="ARBA" id="ARBA00023015"/>
    </source>
</evidence>
<dbReference type="GO" id="GO:0016592">
    <property type="term" value="C:mediator complex"/>
    <property type="evidence" value="ECO:0007669"/>
    <property type="project" value="InterPro"/>
</dbReference>
<sequence>MSISPPNLDNSTNAVANATSNEPLADGDQNLLKKMGEIEFLPDLFALLQRVEIGEIKSQDFDNHAGSIRLKLSTLRLHLQEVDGICETVEEREEKIKTLSDCNDRRVSFLNDFKNRVLTDLDAM</sequence>
<evidence type="ECO:0000256" key="2">
    <source>
        <dbReference type="ARBA" id="ARBA00008089"/>
    </source>
</evidence>
<evidence type="ECO:0000256" key="1">
    <source>
        <dbReference type="ARBA" id="ARBA00004123"/>
    </source>
</evidence>
<evidence type="ECO:0000313" key="9">
    <source>
        <dbReference type="EMBL" id="QBM90346.1"/>
    </source>
</evidence>
<keyword evidence="5 7" id="KW-0804">Transcription</keyword>
<dbReference type="AlphaFoldDB" id="A0A4P6XUZ7"/>
<accession>A0A4P6XUZ7</accession>
<evidence type="ECO:0000256" key="7">
    <source>
        <dbReference type="RuleBase" id="RU364145"/>
    </source>
</evidence>
<comment type="subunit">
    <text evidence="7">Component of the Mediator complex.</text>
</comment>
<keyword evidence="10" id="KW-1185">Reference proteome</keyword>
<dbReference type="Proteomes" id="UP000292447">
    <property type="component" value="Chromosome V"/>
</dbReference>
<evidence type="ECO:0000256" key="8">
    <source>
        <dbReference type="SAM" id="MobiDB-lite"/>
    </source>
</evidence>
<comment type="function">
    <text evidence="7">Component of the Mediator complex, a coactivator involved in the regulated transcription of nearly all RNA polymerase II-dependent genes. Mediator functions as a bridge to convey information from gene-specific regulatory proteins to the basal RNA polymerase II transcription machinery. Mediator is recruited to promoters by direct interactions with regulatory proteins and serves as a scaffold for the assembly of a functional preinitiation complex with RNA polymerase II and the general transcription factors.</text>
</comment>
<comment type="subcellular location">
    <subcellularLocation>
        <location evidence="1 7">Nucleus</location>
    </subcellularLocation>
</comment>
<evidence type="ECO:0000256" key="6">
    <source>
        <dbReference type="ARBA" id="ARBA00023242"/>
    </source>
</evidence>
<protein>
    <recommendedName>
        <fullName evidence="7">Mediator of RNA polymerase II transcription subunit 9</fullName>
    </recommendedName>
    <alternativeName>
        <fullName evidence="7">Mediator complex subunit 9</fullName>
    </alternativeName>
</protein>
<evidence type="ECO:0000313" key="10">
    <source>
        <dbReference type="Proteomes" id="UP000292447"/>
    </source>
</evidence>
<keyword evidence="4 7" id="KW-0010">Activator</keyword>
<name>A0A4P6XUZ7_9ASCO</name>
<evidence type="ECO:0000256" key="4">
    <source>
        <dbReference type="ARBA" id="ARBA00023159"/>
    </source>
</evidence>
<keyword evidence="6 7" id="KW-0539">Nucleus</keyword>